<evidence type="ECO:0000313" key="2">
    <source>
        <dbReference type="EMBL" id="MES1921721.1"/>
    </source>
</evidence>
<keyword evidence="3" id="KW-1185">Reference proteome</keyword>
<comment type="caution">
    <text evidence="2">The sequence shown here is derived from an EMBL/GenBank/DDBJ whole genome shotgun (WGS) entry which is preliminary data.</text>
</comment>
<organism evidence="2 3">
    <name type="scientific">Bonamia ostreae</name>
    <dbReference type="NCBI Taxonomy" id="126728"/>
    <lineage>
        <taxon>Eukaryota</taxon>
        <taxon>Sar</taxon>
        <taxon>Rhizaria</taxon>
        <taxon>Endomyxa</taxon>
        <taxon>Ascetosporea</taxon>
        <taxon>Haplosporida</taxon>
        <taxon>Bonamia</taxon>
    </lineage>
</organism>
<evidence type="ECO:0000256" key="1">
    <source>
        <dbReference type="SAM" id="MobiDB-lite"/>
    </source>
</evidence>
<evidence type="ECO:0000313" key="3">
    <source>
        <dbReference type="Proteomes" id="UP001439008"/>
    </source>
</evidence>
<sequence length="62" mass="7279">MWTHRTSKNAFAYQMLRNRIVLSTNDQGVRGRLLRKSKFTPDSATDTCRTNERTSNYLTKLQ</sequence>
<name>A0ABV2APX0_9EUKA</name>
<feature type="region of interest" description="Disordered" evidence="1">
    <location>
        <begin position="40"/>
        <end position="62"/>
    </location>
</feature>
<dbReference type="Proteomes" id="UP001439008">
    <property type="component" value="Unassembled WGS sequence"/>
</dbReference>
<reference evidence="2 3" key="1">
    <citation type="journal article" date="2024" name="BMC Biol.">
        <title>Comparative genomics of Ascetosporea gives new insight into the evolutionary basis for animal parasitism in Rhizaria.</title>
        <authorList>
            <person name="Hiltunen Thoren M."/>
            <person name="Onut-Brannstrom I."/>
            <person name="Alfjorden A."/>
            <person name="Peckova H."/>
            <person name="Swords F."/>
            <person name="Hooper C."/>
            <person name="Holzer A.S."/>
            <person name="Bass D."/>
            <person name="Burki F."/>
        </authorList>
    </citation>
    <scope>NUCLEOTIDE SEQUENCE [LARGE SCALE GENOMIC DNA]</scope>
    <source>
        <strain evidence="2">20-A016</strain>
    </source>
</reference>
<proteinExistence type="predicted"/>
<dbReference type="EMBL" id="JBDODL010001679">
    <property type="protein sequence ID" value="MES1921721.1"/>
    <property type="molecule type" value="Genomic_DNA"/>
</dbReference>
<protein>
    <submittedName>
        <fullName evidence="2">Uncharacterized protein</fullName>
    </submittedName>
</protein>
<gene>
    <name evidence="2" type="ORF">MHBO_003252</name>
</gene>
<accession>A0ABV2APX0</accession>